<dbReference type="InterPro" id="IPR051223">
    <property type="entry name" value="Polycystin"/>
</dbReference>
<evidence type="ECO:0000313" key="11">
    <source>
        <dbReference type="Proteomes" id="UP001178507"/>
    </source>
</evidence>
<accession>A0AA36MQA4</accession>
<feature type="domain" description="Polycystin" evidence="9">
    <location>
        <begin position="498"/>
        <end position="563"/>
    </location>
</feature>
<name>A0AA36MQA4_9DINO</name>
<feature type="transmembrane region" description="Helical" evidence="8">
    <location>
        <begin position="581"/>
        <end position="601"/>
    </location>
</feature>
<evidence type="ECO:0000256" key="6">
    <source>
        <dbReference type="SAM" id="Coils"/>
    </source>
</evidence>
<evidence type="ECO:0000256" key="1">
    <source>
        <dbReference type="ARBA" id="ARBA00004141"/>
    </source>
</evidence>
<dbReference type="PANTHER" id="PTHR10877:SF183">
    <property type="entry name" value="AT14535P-RELATED"/>
    <property type="match status" value="1"/>
</dbReference>
<evidence type="ECO:0000256" key="5">
    <source>
        <dbReference type="ARBA" id="ARBA00023136"/>
    </source>
</evidence>
<comment type="subcellular location">
    <subcellularLocation>
        <location evidence="1">Membrane</location>
        <topology evidence="1">Multi-pass membrane protein</topology>
    </subcellularLocation>
</comment>
<comment type="similarity">
    <text evidence="2">Belongs to the polycystin family.</text>
</comment>
<evidence type="ECO:0000256" key="2">
    <source>
        <dbReference type="ARBA" id="ARBA00007200"/>
    </source>
</evidence>
<keyword evidence="3 8" id="KW-0812">Transmembrane</keyword>
<reference evidence="10" key="1">
    <citation type="submission" date="2023-08" db="EMBL/GenBank/DDBJ databases">
        <authorList>
            <person name="Chen Y."/>
            <person name="Shah S."/>
            <person name="Dougan E. K."/>
            <person name="Thang M."/>
            <person name="Chan C."/>
        </authorList>
    </citation>
    <scope>NUCLEOTIDE SEQUENCE</scope>
</reference>
<evidence type="ECO:0000313" key="10">
    <source>
        <dbReference type="EMBL" id="CAJ1380162.1"/>
    </source>
</evidence>
<evidence type="ECO:0000256" key="3">
    <source>
        <dbReference type="ARBA" id="ARBA00022692"/>
    </source>
</evidence>
<evidence type="ECO:0000256" key="7">
    <source>
        <dbReference type="SAM" id="MobiDB-lite"/>
    </source>
</evidence>
<feature type="transmembrane region" description="Helical" evidence="8">
    <location>
        <begin position="664"/>
        <end position="686"/>
    </location>
</feature>
<proteinExistence type="inferred from homology"/>
<comment type="caution">
    <text evidence="10">The sequence shown here is derived from an EMBL/GenBank/DDBJ whole genome shotgun (WGS) entry which is preliminary data.</text>
</comment>
<gene>
    <name evidence="10" type="ORF">EVOR1521_LOCUS8174</name>
</gene>
<feature type="region of interest" description="Disordered" evidence="7">
    <location>
        <begin position="250"/>
        <end position="275"/>
    </location>
</feature>
<keyword evidence="5 8" id="KW-0472">Membrane</keyword>
<dbReference type="Proteomes" id="UP001178507">
    <property type="component" value="Unassembled WGS sequence"/>
</dbReference>
<dbReference type="Pfam" id="PF20519">
    <property type="entry name" value="Polycystin_dom"/>
    <property type="match status" value="1"/>
</dbReference>
<keyword evidence="4 8" id="KW-1133">Transmembrane helix</keyword>
<keyword evidence="6" id="KW-0175">Coiled coil</keyword>
<keyword evidence="11" id="KW-1185">Reference proteome</keyword>
<evidence type="ECO:0000256" key="4">
    <source>
        <dbReference type="ARBA" id="ARBA00022989"/>
    </source>
</evidence>
<dbReference type="GO" id="GO:0016020">
    <property type="term" value="C:membrane"/>
    <property type="evidence" value="ECO:0007669"/>
    <property type="project" value="UniProtKB-SubCell"/>
</dbReference>
<dbReference type="InterPro" id="IPR046791">
    <property type="entry name" value="Polycystin_dom"/>
</dbReference>
<feature type="coiled-coil region" evidence="6">
    <location>
        <begin position="27"/>
        <end position="72"/>
    </location>
</feature>
<evidence type="ECO:0000256" key="8">
    <source>
        <dbReference type="SAM" id="Phobius"/>
    </source>
</evidence>
<dbReference type="EMBL" id="CAUJNA010000687">
    <property type="protein sequence ID" value="CAJ1380162.1"/>
    <property type="molecule type" value="Genomic_DNA"/>
</dbReference>
<dbReference type="PANTHER" id="PTHR10877">
    <property type="entry name" value="POLYCYSTIN FAMILY MEMBER"/>
    <property type="match status" value="1"/>
</dbReference>
<organism evidence="10 11">
    <name type="scientific">Effrenium voratum</name>
    <dbReference type="NCBI Taxonomy" id="2562239"/>
    <lineage>
        <taxon>Eukaryota</taxon>
        <taxon>Sar</taxon>
        <taxon>Alveolata</taxon>
        <taxon>Dinophyceae</taxon>
        <taxon>Suessiales</taxon>
        <taxon>Symbiodiniaceae</taxon>
        <taxon>Effrenium</taxon>
    </lineage>
</organism>
<evidence type="ECO:0000259" key="9">
    <source>
        <dbReference type="Pfam" id="PF20519"/>
    </source>
</evidence>
<protein>
    <recommendedName>
        <fullName evidence="9">Polycystin domain-containing protein</fullName>
    </recommendedName>
</protein>
<feature type="transmembrane region" description="Helical" evidence="8">
    <location>
        <begin position="707"/>
        <end position="731"/>
    </location>
</feature>
<feature type="transmembrane region" description="Helical" evidence="8">
    <location>
        <begin position="767"/>
        <end position="791"/>
    </location>
</feature>
<sequence length="845" mass="96645">MSEWLEDSNDLLEGLHSLDITSCKEHIRQLQSRRERRRELVERLQEKLKALNNELAARKEEADRCKKELLEEQAANRRVVRTNQVAIQGDHQREQELEMQSSNVRRFMETTLQEQVQRRSMQNELGIRVYDEVELMVEKPAEEQAMESKYIDTVLVTYCIPNSELKYNLSFRVDKGMKTKKLREDACLYWGLSEVEFILKTMSNAKVHDELTIQSCFRENEDAHFSLVQKTPKNASLMERELLHILPRAGRKARRTGAKQSESAKGENAKAGPSAELAEQMAALPGLFQYMTQRDQKVVQHLQRLKLRNLCVYLAVFIMTIWDIYMVIPPDKSFNVREGIVQLMTEGDGRGVGFDDIRTQSQVWLWLGDTVSDQLFIPASALRSYNAPVGYMQVLLQDVQPASAAQCPQGSWSPLPTNVDCLATRYWDLTADTATRENITAYFAGLAGLDGRYTGSTPGTYGDARSTSAAGEASFPGYFYDFDGSGFSVEYDLQHSPLADVRAAFQQDMQFLQDEEWLSAQSRAIHVNFLLYNGNHDQFVSNRYSFEMTAVGTVEPVVQVAAFRPAVVEYDMGLELLLTDIIRLCLVLLICPVQLISDFLYERRVNEAGCRHCISLQGLVDWAIGILSFVMFGFRYLTFSAPSVNFYVQHVQTPMDAGELAEMFNIHLAVDALLSALLMYRFVYFLRVNRHVFLMWSTVASSVSVGLRLAVIVIPLMAGLVLISMAVGAALDEKNRTFWSAMVRVLLMVYGDNDTIQDFDPNNSWQLAFNVILVFTFKLVFVNSWIAVLIHQYQRTRVSAGYSTKKYRWKEYNFVVWSLAWPFRNLYLNFLRPRIEMPPKDSAEE</sequence>
<dbReference type="AlphaFoldDB" id="A0AA36MQA4"/>
<feature type="transmembrane region" description="Helical" evidence="8">
    <location>
        <begin position="613"/>
        <end position="637"/>
    </location>
</feature>